<dbReference type="Proteomes" id="UP000636709">
    <property type="component" value="Unassembled WGS sequence"/>
</dbReference>
<name>A0A835EZB2_9POAL</name>
<feature type="compositionally biased region" description="Acidic residues" evidence="1">
    <location>
        <begin position="49"/>
        <end position="60"/>
    </location>
</feature>
<comment type="caution">
    <text evidence="2">The sequence shown here is derived from an EMBL/GenBank/DDBJ whole genome shotgun (WGS) entry which is preliminary data.</text>
</comment>
<dbReference type="AlphaFoldDB" id="A0A835EZB2"/>
<reference evidence="2" key="1">
    <citation type="submission" date="2020-07" db="EMBL/GenBank/DDBJ databases">
        <title>Genome sequence and genetic diversity analysis of an under-domesticated orphan crop, white fonio (Digitaria exilis).</title>
        <authorList>
            <person name="Bennetzen J.L."/>
            <person name="Chen S."/>
            <person name="Ma X."/>
            <person name="Wang X."/>
            <person name="Yssel A.E.J."/>
            <person name="Chaluvadi S.R."/>
            <person name="Johnson M."/>
            <person name="Gangashetty P."/>
            <person name="Hamidou F."/>
            <person name="Sanogo M.D."/>
            <person name="Zwaenepoel A."/>
            <person name="Wallace J."/>
            <person name="Van De Peer Y."/>
            <person name="Van Deynze A."/>
        </authorList>
    </citation>
    <scope>NUCLEOTIDE SEQUENCE</scope>
    <source>
        <tissue evidence="2">Leaves</tissue>
    </source>
</reference>
<feature type="compositionally biased region" description="Low complexity" evidence="1">
    <location>
        <begin position="154"/>
        <end position="163"/>
    </location>
</feature>
<feature type="region of interest" description="Disordered" evidence="1">
    <location>
        <begin position="1"/>
        <end position="128"/>
    </location>
</feature>
<evidence type="ECO:0000313" key="2">
    <source>
        <dbReference type="EMBL" id="KAF8723626.1"/>
    </source>
</evidence>
<protein>
    <submittedName>
        <fullName evidence="2">Uncharacterized protein</fullName>
    </submittedName>
</protein>
<dbReference type="EMBL" id="JACEFO010001666">
    <property type="protein sequence ID" value="KAF8723626.1"/>
    <property type="molecule type" value="Genomic_DNA"/>
</dbReference>
<feature type="region of interest" description="Disordered" evidence="1">
    <location>
        <begin position="145"/>
        <end position="177"/>
    </location>
</feature>
<feature type="compositionally biased region" description="Low complexity" evidence="1">
    <location>
        <begin position="15"/>
        <end position="37"/>
    </location>
</feature>
<organism evidence="2 3">
    <name type="scientific">Digitaria exilis</name>
    <dbReference type="NCBI Taxonomy" id="1010633"/>
    <lineage>
        <taxon>Eukaryota</taxon>
        <taxon>Viridiplantae</taxon>
        <taxon>Streptophyta</taxon>
        <taxon>Embryophyta</taxon>
        <taxon>Tracheophyta</taxon>
        <taxon>Spermatophyta</taxon>
        <taxon>Magnoliopsida</taxon>
        <taxon>Liliopsida</taxon>
        <taxon>Poales</taxon>
        <taxon>Poaceae</taxon>
        <taxon>PACMAD clade</taxon>
        <taxon>Panicoideae</taxon>
        <taxon>Panicodae</taxon>
        <taxon>Paniceae</taxon>
        <taxon>Anthephorinae</taxon>
        <taxon>Digitaria</taxon>
    </lineage>
</organism>
<evidence type="ECO:0000256" key="1">
    <source>
        <dbReference type="SAM" id="MobiDB-lite"/>
    </source>
</evidence>
<accession>A0A835EZB2</accession>
<gene>
    <name evidence="2" type="ORF">HU200_021583</name>
</gene>
<proteinExistence type="predicted"/>
<feature type="compositionally biased region" description="Polar residues" evidence="1">
    <location>
        <begin position="82"/>
        <end position="100"/>
    </location>
</feature>
<evidence type="ECO:0000313" key="3">
    <source>
        <dbReference type="Proteomes" id="UP000636709"/>
    </source>
</evidence>
<sequence>MALKLNCVTVNPVDPARAPGGSAPGGSSAMARPSSSHRAGKAPVLPQASDEDVPGDDSEDSPAPRFADQFIFTQHMDDAPPYTQTQGESSQMNMTQTQREFSQDSDGDAQPRRRRRPVPIAYRPGYVGSVGQQMSSAHKIRGRHGRLAQPKTTAAPGGQAQQACRWRGSPATPDRLARQAQTPDTLIFVVVVPREPQRGGTTKVARTPQWQSGGSFLCLRAAVILSSTVIGGGFAASLWTEEKEEREEEELAAAIQNGLAAPGGVVRHTRAAAGPLAASLAPAASVAALASACGAAGRFGRAQPR</sequence>
<keyword evidence="3" id="KW-1185">Reference proteome</keyword>